<dbReference type="InterPro" id="IPR036864">
    <property type="entry name" value="Zn2-C6_fun-type_DNA-bd_sf"/>
</dbReference>
<dbReference type="SUPFAM" id="SSF57701">
    <property type="entry name" value="Zn2/Cys6 DNA-binding domain"/>
    <property type="match status" value="1"/>
</dbReference>
<dbReference type="Pfam" id="PF04082">
    <property type="entry name" value="Fungal_trans"/>
    <property type="match status" value="1"/>
</dbReference>
<dbReference type="EMBL" id="SPNW01000017">
    <property type="protein sequence ID" value="TIA90670.1"/>
    <property type="molecule type" value="Genomic_DNA"/>
</dbReference>
<name>A0A4T0FQY9_9BASI</name>
<evidence type="ECO:0000256" key="4">
    <source>
        <dbReference type="ARBA" id="ARBA00023163"/>
    </source>
</evidence>
<evidence type="ECO:0000313" key="9">
    <source>
        <dbReference type="Proteomes" id="UP000310189"/>
    </source>
</evidence>
<dbReference type="GO" id="GO:0003677">
    <property type="term" value="F:DNA binding"/>
    <property type="evidence" value="ECO:0007669"/>
    <property type="project" value="InterPro"/>
</dbReference>
<dbReference type="CDD" id="cd12148">
    <property type="entry name" value="fungal_TF_MHR"/>
    <property type="match status" value="1"/>
</dbReference>
<keyword evidence="3" id="KW-0805">Transcription regulation</keyword>
<proteinExistence type="predicted"/>
<dbReference type="GO" id="GO:0008270">
    <property type="term" value="F:zinc ion binding"/>
    <property type="evidence" value="ECO:0007669"/>
    <property type="project" value="InterPro"/>
</dbReference>
<dbReference type="GO" id="GO:0000981">
    <property type="term" value="F:DNA-binding transcription factor activity, RNA polymerase II-specific"/>
    <property type="evidence" value="ECO:0007669"/>
    <property type="project" value="InterPro"/>
</dbReference>
<dbReference type="PANTHER" id="PTHR47338">
    <property type="entry name" value="ZN(II)2CYS6 TRANSCRIPTION FACTOR (EUROFUNG)-RELATED"/>
    <property type="match status" value="1"/>
</dbReference>
<dbReference type="SMART" id="SM00066">
    <property type="entry name" value="GAL4"/>
    <property type="match status" value="1"/>
</dbReference>
<reference evidence="8 9" key="1">
    <citation type="submission" date="2019-03" db="EMBL/GenBank/DDBJ databases">
        <title>Sequencing 23 genomes of Wallemia ichthyophaga.</title>
        <authorList>
            <person name="Gostincar C."/>
        </authorList>
    </citation>
    <scope>NUCLEOTIDE SEQUENCE [LARGE SCALE GENOMIC DNA]</scope>
    <source>
        <strain evidence="8 9">EXF-5753</strain>
    </source>
</reference>
<dbReference type="PANTHER" id="PTHR47338:SF29">
    <property type="entry name" value="ZN(2)-C6 FUNGAL-TYPE DOMAIN-CONTAINING PROTEIN"/>
    <property type="match status" value="1"/>
</dbReference>
<dbReference type="Proteomes" id="UP000310189">
    <property type="component" value="Unassembled WGS sequence"/>
</dbReference>
<keyword evidence="9" id="KW-1185">Reference proteome</keyword>
<evidence type="ECO:0000256" key="5">
    <source>
        <dbReference type="ARBA" id="ARBA00023242"/>
    </source>
</evidence>
<dbReference type="Pfam" id="PF00172">
    <property type="entry name" value="Zn_clus"/>
    <property type="match status" value="1"/>
</dbReference>
<dbReference type="OrthoDB" id="39175at2759"/>
<dbReference type="AlphaFoldDB" id="A0A4T0FQY9"/>
<keyword evidence="5" id="KW-0539">Nucleus</keyword>
<organism evidence="8 9">
    <name type="scientific">Wallemia hederae</name>
    <dbReference type="NCBI Taxonomy" id="1540922"/>
    <lineage>
        <taxon>Eukaryota</taxon>
        <taxon>Fungi</taxon>
        <taxon>Dikarya</taxon>
        <taxon>Basidiomycota</taxon>
        <taxon>Wallemiomycotina</taxon>
        <taxon>Wallemiomycetes</taxon>
        <taxon>Wallemiales</taxon>
        <taxon>Wallemiaceae</taxon>
        <taxon>Wallemia</taxon>
    </lineage>
</organism>
<dbReference type="PROSITE" id="PS50048">
    <property type="entry name" value="ZN2_CY6_FUNGAL_2"/>
    <property type="match status" value="1"/>
</dbReference>
<keyword evidence="6" id="KW-0175">Coiled coil</keyword>
<feature type="domain" description="Zn(2)-C6 fungal-type" evidence="7">
    <location>
        <begin position="10"/>
        <end position="41"/>
    </location>
</feature>
<keyword evidence="4" id="KW-0804">Transcription</keyword>
<evidence type="ECO:0000259" key="7">
    <source>
        <dbReference type="PROSITE" id="PS50048"/>
    </source>
</evidence>
<dbReference type="GO" id="GO:0006351">
    <property type="term" value="P:DNA-templated transcription"/>
    <property type="evidence" value="ECO:0007669"/>
    <property type="project" value="InterPro"/>
</dbReference>
<dbReference type="Gene3D" id="4.10.240.10">
    <property type="entry name" value="Zn(2)-C6 fungal-type DNA-binding domain"/>
    <property type="match status" value="1"/>
</dbReference>
<dbReference type="InterPro" id="IPR001138">
    <property type="entry name" value="Zn2Cys6_DnaBD"/>
</dbReference>
<evidence type="ECO:0000256" key="6">
    <source>
        <dbReference type="SAM" id="Coils"/>
    </source>
</evidence>
<keyword evidence="2" id="KW-0479">Metal-binding</keyword>
<dbReference type="GO" id="GO:0005634">
    <property type="term" value="C:nucleus"/>
    <property type="evidence" value="ECO:0007669"/>
    <property type="project" value="UniProtKB-SubCell"/>
</dbReference>
<sequence length="592" mass="66319">MPKTLPRGSACLACRRKKMRCDAARPICSNCVKSGGLDCVYDDEPSQAVRRATKLRAYEERIRELESELERVKLDSSDKADSIAVSSAPSTSANPLNITASTWPKDFPPKDMAQFLIQTFYSCAPFAANDLLRQSFESRLMHLPSSSPKFPCSALCHAVFATAYLHLPNKEPQERHIALALQKLNEEDNSQGLMFILERIHAAILISQHMFAINNKGDLFLPVDFAARGCIAFLLNHEVEYPRKWFLKPPESDLEAEQRKRLFFKAYLMDQLFTIETGINPPIIQEEHIFTDLPCPNTVFKRSNFTSTIPRSNEFVYSPNFFTEHPGDGFSLLIKAVVLMGRVNSFLLRCFYYTRALSLSSGSELTMFAELDNLIQRFRQTFPLEFSDPVRIADDGGIDIDNLLAHLMSAHCMMNLHSQWSNETLSQSRLLFYARVTVNSLYKLRATSYDLSRLPPFCLTTYKTAAFILISAFTEAMKLLDYESASTIESEVLTIADCFKTMSPSIPYAVECLSKLESEATKAGISLTTQSSSLPAIAPAAASSLAEWFSPDFGPGIPDMGGLDEYGLLSGASFTTSDEMRWMLDNDLFKGV</sequence>
<comment type="caution">
    <text evidence="8">The sequence shown here is derived from an EMBL/GenBank/DDBJ whole genome shotgun (WGS) entry which is preliminary data.</text>
</comment>
<comment type="subcellular location">
    <subcellularLocation>
        <location evidence="1">Nucleus</location>
    </subcellularLocation>
</comment>
<dbReference type="InterPro" id="IPR050815">
    <property type="entry name" value="TF_fung"/>
</dbReference>
<evidence type="ECO:0000256" key="2">
    <source>
        <dbReference type="ARBA" id="ARBA00022723"/>
    </source>
</evidence>
<evidence type="ECO:0000256" key="3">
    <source>
        <dbReference type="ARBA" id="ARBA00023015"/>
    </source>
</evidence>
<protein>
    <recommendedName>
        <fullName evidence="7">Zn(2)-C6 fungal-type domain-containing protein</fullName>
    </recommendedName>
</protein>
<evidence type="ECO:0000313" key="8">
    <source>
        <dbReference type="EMBL" id="TIA90670.1"/>
    </source>
</evidence>
<accession>A0A4T0FQY9</accession>
<gene>
    <name evidence="8" type="ORF">E3P99_01477</name>
</gene>
<dbReference type="PROSITE" id="PS00463">
    <property type="entry name" value="ZN2_CY6_FUNGAL_1"/>
    <property type="match status" value="1"/>
</dbReference>
<evidence type="ECO:0000256" key="1">
    <source>
        <dbReference type="ARBA" id="ARBA00004123"/>
    </source>
</evidence>
<dbReference type="InterPro" id="IPR007219">
    <property type="entry name" value="XnlR_reg_dom"/>
</dbReference>
<feature type="coiled-coil region" evidence="6">
    <location>
        <begin position="48"/>
        <end position="75"/>
    </location>
</feature>
<dbReference type="CDD" id="cd00067">
    <property type="entry name" value="GAL4"/>
    <property type="match status" value="1"/>
</dbReference>